<dbReference type="STRING" id="71717.A0A4Y7THY9"/>
<dbReference type="PROSITE" id="PS50102">
    <property type="entry name" value="RRM"/>
    <property type="match status" value="1"/>
</dbReference>
<dbReference type="EMBL" id="QPFP01000011">
    <property type="protein sequence ID" value="TEB33807.1"/>
    <property type="molecule type" value="Genomic_DNA"/>
</dbReference>
<feature type="domain" description="RRM" evidence="3">
    <location>
        <begin position="3"/>
        <end position="82"/>
    </location>
</feature>
<evidence type="ECO:0000313" key="5">
    <source>
        <dbReference type="Proteomes" id="UP000298030"/>
    </source>
</evidence>
<sequence length="262" mass="31097">MARILFVSGFHPSTRARDLAYEFERYGPLVRCDVPAPRNPHAISNPYAFVEFRSTRDAEDAYYEMHGRYFEGHRLSIQWAKKPPSTVWRYDRDSSRRSPPPRHRSRSPRRGGSPPPRRGASPSRRSERDYDARDARDSGRDRESGREREYERERDYDRRRSRSPIRRRSGSPRRGDSREREGRDLRERMETRDDRDRRDARPDERERRDDRRDDRRDERNGRDRARTPPPVTAIAGDDGRDVANGKMNGDGGRTPPYDDRRD</sequence>
<feature type="compositionally biased region" description="Basic and acidic residues" evidence="2">
    <location>
        <begin position="173"/>
        <end position="226"/>
    </location>
</feature>
<dbReference type="GO" id="GO:0003723">
    <property type="term" value="F:RNA binding"/>
    <property type="evidence" value="ECO:0007669"/>
    <property type="project" value="UniProtKB-UniRule"/>
</dbReference>
<feature type="compositionally biased region" description="Basic residues" evidence="2">
    <location>
        <begin position="159"/>
        <end position="171"/>
    </location>
</feature>
<comment type="caution">
    <text evidence="4">The sequence shown here is derived from an EMBL/GenBank/DDBJ whole genome shotgun (WGS) entry which is preliminary data.</text>
</comment>
<dbReference type="Gene3D" id="3.30.70.330">
    <property type="match status" value="1"/>
</dbReference>
<dbReference type="Pfam" id="PF00076">
    <property type="entry name" value="RRM_1"/>
    <property type="match status" value="1"/>
</dbReference>
<name>A0A4Y7THY9_COPMI</name>
<dbReference type="SMART" id="SM00360">
    <property type="entry name" value="RRM"/>
    <property type="match status" value="1"/>
</dbReference>
<evidence type="ECO:0000313" key="4">
    <source>
        <dbReference type="EMBL" id="TEB33807.1"/>
    </source>
</evidence>
<dbReference type="PANTHER" id="PTHR48038">
    <property type="entry name" value="RIBONUCLEOPROTEIN RB97D"/>
    <property type="match status" value="1"/>
</dbReference>
<dbReference type="InterPro" id="IPR012677">
    <property type="entry name" value="Nucleotide-bd_a/b_plait_sf"/>
</dbReference>
<keyword evidence="1" id="KW-0694">RNA-binding</keyword>
<dbReference type="InterPro" id="IPR035979">
    <property type="entry name" value="RBD_domain_sf"/>
</dbReference>
<organism evidence="4 5">
    <name type="scientific">Coprinellus micaceus</name>
    <name type="common">Glistening ink-cap mushroom</name>
    <name type="synonym">Coprinus micaceus</name>
    <dbReference type="NCBI Taxonomy" id="71717"/>
    <lineage>
        <taxon>Eukaryota</taxon>
        <taxon>Fungi</taxon>
        <taxon>Dikarya</taxon>
        <taxon>Basidiomycota</taxon>
        <taxon>Agaricomycotina</taxon>
        <taxon>Agaricomycetes</taxon>
        <taxon>Agaricomycetidae</taxon>
        <taxon>Agaricales</taxon>
        <taxon>Agaricineae</taxon>
        <taxon>Psathyrellaceae</taxon>
        <taxon>Coprinellus</taxon>
    </lineage>
</organism>
<dbReference type="Proteomes" id="UP000298030">
    <property type="component" value="Unassembled WGS sequence"/>
</dbReference>
<dbReference type="SUPFAM" id="SSF54928">
    <property type="entry name" value="RNA-binding domain, RBD"/>
    <property type="match status" value="1"/>
</dbReference>
<dbReference type="InterPro" id="IPR000504">
    <property type="entry name" value="RRM_dom"/>
</dbReference>
<dbReference type="AlphaFoldDB" id="A0A4Y7THY9"/>
<accession>A0A4Y7THY9</accession>
<feature type="compositionally biased region" description="Basic and acidic residues" evidence="2">
    <location>
        <begin position="124"/>
        <end position="158"/>
    </location>
</feature>
<dbReference type="PANTHER" id="PTHR48038:SF1">
    <property type="entry name" value="RIBONUCLEOPROTEIN RB97D"/>
    <property type="match status" value="1"/>
</dbReference>
<protein>
    <submittedName>
        <fullName evidence="4">RNA-binding domain-containing protein</fullName>
    </submittedName>
</protein>
<evidence type="ECO:0000256" key="2">
    <source>
        <dbReference type="SAM" id="MobiDB-lite"/>
    </source>
</evidence>
<keyword evidence="5" id="KW-1185">Reference proteome</keyword>
<evidence type="ECO:0000256" key="1">
    <source>
        <dbReference type="PROSITE-ProRule" id="PRU00176"/>
    </source>
</evidence>
<dbReference type="OrthoDB" id="5970at2759"/>
<proteinExistence type="predicted"/>
<feature type="region of interest" description="Disordered" evidence="2">
    <location>
        <begin position="88"/>
        <end position="262"/>
    </location>
</feature>
<reference evidence="4 5" key="1">
    <citation type="journal article" date="2019" name="Nat. Ecol. Evol.">
        <title>Megaphylogeny resolves global patterns of mushroom evolution.</title>
        <authorList>
            <person name="Varga T."/>
            <person name="Krizsan K."/>
            <person name="Foldi C."/>
            <person name="Dima B."/>
            <person name="Sanchez-Garcia M."/>
            <person name="Sanchez-Ramirez S."/>
            <person name="Szollosi G.J."/>
            <person name="Szarkandi J.G."/>
            <person name="Papp V."/>
            <person name="Albert L."/>
            <person name="Andreopoulos W."/>
            <person name="Angelini C."/>
            <person name="Antonin V."/>
            <person name="Barry K.W."/>
            <person name="Bougher N.L."/>
            <person name="Buchanan P."/>
            <person name="Buyck B."/>
            <person name="Bense V."/>
            <person name="Catcheside P."/>
            <person name="Chovatia M."/>
            <person name="Cooper J."/>
            <person name="Damon W."/>
            <person name="Desjardin D."/>
            <person name="Finy P."/>
            <person name="Geml J."/>
            <person name="Haridas S."/>
            <person name="Hughes K."/>
            <person name="Justo A."/>
            <person name="Karasinski D."/>
            <person name="Kautmanova I."/>
            <person name="Kiss B."/>
            <person name="Kocsube S."/>
            <person name="Kotiranta H."/>
            <person name="LaButti K.M."/>
            <person name="Lechner B.E."/>
            <person name="Liimatainen K."/>
            <person name="Lipzen A."/>
            <person name="Lukacs Z."/>
            <person name="Mihaltcheva S."/>
            <person name="Morgado L.N."/>
            <person name="Niskanen T."/>
            <person name="Noordeloos M.E."/>
            <person name="Ohm R.A."/>
            <person name="Ortiz-Santana B."/>
            <person name="Ovrebo C."/>
            <person name="Racz N."/>
            <person name="Riley R."/>
            <person name="Savchenko A."/>
            <person name="Shiryaev A."/>
            <person name="Soop K."/>
            <person name="Spirin V."/>
            <person name="Szebenyi C."/>
            <person name="Tomsovsky M."/>
            <person name="Tulloss R.E."/>
            <person name="Uehling J."/>
            <person name="Grigoriev I.V."/>
            <person name="Vagvolgyi C."/>
            <person name="Papp T."/>
            <person name="Martin F.M."/>
            <person name="Miettinen O."/>
            <person name="Hibbett D.S."/>
            <person name="Nagy L.G."/>
        </authorList>
    </citation>
    <scope>NUCLEOTIDE SEQUENCE [LARGE SCALE GENOMIC DNA]</scope>
    <source>
        <strain evidence="4 5">FP101781</strain>
    </source>
</reference>
<evidence type="ECO:0000259" key="3">
    <source>
        <dbReference type="PROSITE" id="PS50102"/>
    </source>
</evidence>
<feature type="compositionally biased region" description="Basic residues" evidence="2">
    <location>
        <begin position="99"/>
        <end position="109"/>
    </location>
</feature>
<gene>
    <name evidence="4" type="ORF">FA13DRAFT_1753957</name>
</gene>